<dbReference type="EMBL" id="JACSQP010000001">
    <property type="protein sequence ID" value="MBD7956255.1"/>
    <property type="molecule type" value="Genomic_DNA"/>
</dbReference>
<organism evidence="3 4">
    <name type="scientific">Microbacterium pullorum</name>
    <dbReference type="NCBI Taxonomy" id="2762236"/>
    <lineage>
        <taxon>Bacteria</taxon>
        <taxon>Bacillati</taxon>
        <taxon>Actinomycetota</taxon>
        <taxon>Actinomycetes</taxon>
        <taxon>Micrococcales</taxon>
        <taxon>Microbacteriaceae</taxon>
        <taxon>Microbacterium</taxon>
    </lineage>
</organism>
<keyword evidence="4" id="KW-1185">Reference proteome</keyword>
<evidence type="ECO:0000313" key="4">
    <source>
        <dbReference type="Proteomes" id="UP000648352"/>
    </source>
</evidence>
<dbReference type="InterPro" id="IPR011528">
    <property type="entry name" value="NERD"/>
</dbReference>
<feature type="transmembrane region" description="Helical" evidence="1">
    <location>
        <begin position="322"/>
        <end position="346"/>
    </location>
</feature>
<reference evidence="3 4" key="1">
    <citation type="submission" date="2020-08" db="EMBL/GenBank/DDBJ databases">
        <title>A Genomic Blueprint of the Chicken Gut Microbiome.</title>
        <authorList>
            <person name="Gilroy R."/>
            <person name="Ravi A."/>
            <person name="Getino M."/>
            <person name="Pursley I."/>
            <person name="Horton D.L."/>
            <person name="Alikhan N.-F."/>
            <person name="Baker D."/>
            <person name="Gharbi K."/>
            <person name="Hall N."/>
            <person name="Watson M."/>
            <person name="Adriaenssens E.M."/>
            <person name="Foster-Nyarko E."/>
            <person name="Jarju S."/>
            <person name="Secka A."/>
            <person name="Antonio M."/>
            <person name="Oren A."/>
            <person name="Chaudhuri R."/>
            <person name="La Ragione R.M."/>
            <person name="Hildebrand F."/>
            <person name="Pallen M.J."/>
        </authorList>
    </citation>
    <scope>NUCLEOTIDE SEQUENCE [LARGE SCALE GENOMIC DNA]</scope>
    <source>
        <strain evidence="3 4">Sa4CUA7</strain>
    </source>
</reference>
<proteinExistence type="predicted"/>
<evidence type="ECO:0000256" key="1">
    <source>
        <dbReference type="SAM" id="Phobius"/>
    </source>
</evidence>
<feature type="domain" description="NERD" evidence="2">
    <location>
        <begin position="137"/>
        <end position="248"/>
    </location>
</feature>
<dbReference type="Pfam" id="PF08378">
    <property type="entry name" value="NERD"/>
    <property type="match status" value="1"/>
</dbReference>
<evidence type="ECO:0000313" key="3">
    <source>
        <dbReference type="EMBL" id="MBD7956255.1"/>
    </source>
</evidence>
<keyword evidence="1" id="KW-0812">Transmembrane</keyword>
<dbReference type="RefSeq" id="WP_191717278.1">
    <property type="nucleotide sequence ID" value="NZ_JACSQP010000001.1"/>
</dbReference>
<comment type="caution">
    <text evidence="3">The sequence shown here is derived from an EMBL/GenBank/DDBJ whole genome shotgun (WGS) entry which is preliminary data.</text>
</comment>
<dbReference type="Proteomes" id="UP000648352">
    <property type="component" value="Unassembled WGS sequence"/>
</dbReference>
<sequence length="351" mass="37833">MDDRPSADDERRMRLRYAGTCHLCAAPLAARSEAIYDREHRRVRCVSCVPAGTPASLDPQMAAPTDSAIVVELPAEPELLASSPQTAGDPDILRLRAPGSAVIAQTLSMQATAPKRSAIQRFFGVSPLSAEARSWFSGALGEIEVARIIDQLGPEWHAIHALPVGTRGSDLDHLLIGPAGVFTINSKHHQGGKVWLASRNLTVNGRRTDHLRNAEHEATRAAKLLSRGAETPVDVTPIVALVGVGKFTVHERPERVVVLLSPRLASWLRGRPQGLAPAQVAELFDRAVTPATWGHPPIPSADLGAFAELREEFMSARRRRRAWSMGGLVAISMAPFGIAALLPLLLSAFGY</sequence>
<evidence type="ECO:0000259" key="2">
    <source>
        <dbReference type="PROSITE" id="PS50965"/>
    </source>
</evidence>
<protein>
    <submittedName>
        <fullName evidence="3">NERD domain-containing protein</fullName>
    </submittedName>
</protein>
<keyword evidence="1" id="KW-1133">Transmembrane helix</keyword>
<dbReference type="PROSITE" id="PS50965">
    <property type="entry name" value="NERD"/>
    <property type="match status" value="1"/>
</dbReference>
<keyword evidence="1" id="KW-0472">Membrane</keyword>
<name>A0ABR8RYI9_9MICO</name>
<accession>A0ABR8RYI9</accession>
<gene>
    <name evidence="3" type="ORF">H9651_01210</name>
</gene>